<reference evidence="3 4" key="1">
    <citation type="journal article" date="2015" name="Genome Biol.">
        <title>Comparative genomics of Steinernema reveals deeply conserved gene regulatory networks.</title>
        <authorList>
            <person name="Dillman A.R."/>
            <person name="Macchietto M."/>
            <person name="Porter C.F."/>
            <person name="Rogers A."/>
            <person name="Williams B."/>
            <person name="Antoshechkin I."/>
            <person name="Lee M.M."/>
            <person name="Goodwin Z."/>
            <person name="Lu X."/>
            <person name="Lewis E.E."/>
            <person name="Goodrich-Blair H."/>
            <person name="Stock S.P."/>
            <person name="Adams B.J."/>
            <person name="Sternberg P.W."/>
            <person name="Mortazavi A."/>
        </authorList>
    </citation>
    <scope>NUCLEOTIDE SEQUENCE [LARGE SCALE GENOMIC DNA]</scope>
    <source>
        <strain evidence="3 4">ALL</strain>
    </source>
</reference>
<name>A0A4U5M5A7_STECR</name>
<evidence type="ECO:0000256" key="2">
    <source>
        <dbReference type="SAM" id="SignalP"/>
    </source>
</evidence>
<gene>
    <name evidence="3" type="ORF">L596_027308</name>
</gene>
<dbReference type="EMBL" id="AZBU02000010">
    <property type="protein sequence ID" value="TKR63483.1"/>
    <property type="molecule type" value="Genomic_DNA"/>
</dbReference>
<keyword evidence="4" id="KW-1185">Reference proteome</keyword>
<keyword evidence="2" id="KW-0732">Signal</keyword>
<keyword evidence="1" id="KW-0472">Membrane</keyword>
<feature type="signal peptide" evidence="2">
    <location>
        <begin position="1"/>
        <end position="19"/>
    </location>
</feature>
<protein>
    <submittedName>
        <fullName evidence="3">Uncharacterized protein</fullName>
    </submittedName>
</protein>
<sequence>MIHCRLALLFAFLLDSTFGLPAFHLLSKPTNSSNSTVPPSVQTCDSRLPVRYNDNIDFPIIKFLNWSVELLNADKTSSCVNSRPSLPLSGIVRFENLSVDIERRPVNSQNVYLNLTILKTSSVSTTLCYVGEPKIPNLPFNCSFHVCSMSEILCEILEFPSVYTWKTLSKALNETFALPNLPKEYLVGTWSFIAHFDELIGGHWSPGGYFAIDNLEIHGETDDNTSSTNDKTKLDDKSISDTKTKADNASESAVVIFSNFCLGFMCFMVVFAFAVLGFRAFYTKQ</sequence>
<evidence type="ECO:0000313" key="4">
    <source>
        <dbReference type="Proteomes" id="UP000298663"/>
    </source>
</evidence>
<feature type="chain" id="PRO_5020853666" evidence="2">
    <location>
        <begin position="20"/>
        <end position="285"/>
    </location>
</feature>
<proteinExistence type="predicted"/>
<keyword evidence="1" id="KW-0812">Transmembrane</keyword>
<dbReference type="AlphaFoldDB" id="A0A4U5M5A7"/>
<feature type="transmembrane region" description="Helical" evidence="1">
    <location>
        <begin position="262"/>
        <end position="282"/>
    </location>
</feature>
<organism evidence="3 4">
    <name type="scientific">Steinernema carpocapsae</name>
    <name type="common">Entomopathogenic nematode</name>
    <dbReference type="NCBI Taxonomy" id="34508"/>
    <lineage>
        <taxon>Eukaryota</taxon>
        <taxon>Metazoa</taxon>
        <taxon>Ecdysozoa</taxon>
        <taxon>Nematoda</taxon>
        <taxon>Chromadorea</taxon>
        <taxon>Rhabditida</taxon>
        <taxon>Tylenchina</taxon>
        <taxon>Panagrolaimomorpha</taxon>
        <taxon>Strongyloidoidea</taxon>
        <taxon>Steinernematidae</taxon>
        <taxon>Steinernema</taxon>
    </lineage>
</organism>
<keyword evidence="1" id="KW-1133">Transmembrane helix</keyword>
<accession>A0A4U5M5A7</accession>
<reference evidence="3 4" key="2">
    <citation type="journal article" date="2019" name="G3 (Bethesda)">
        <title>Hybrid Assembly of the Genome of the Entomopathogenic Nematode Steinernema carpocapsae Identifies the X-Chromosome.</title>
        <authorList>
            <person name="Serra L."/>
            <person name="Macchietto M."/>
            <person name="Macias-Munoz A."/>
            <person name="McGill C.J."/>
            <person name="Rodriguez I.M."/>
            <person name="Rodriguez B."/>
            <person name="Murad R."/>
            <person name="Mortazavi A."/>
        </authorList>
    </citation>
    <scope>NUCLEOTIDE SEQUENCE [LARGE SCALE GENOMIC DNA]</scope>
    <source>
        <strain evidence="3 4">ALL</strain>
    </source>
</reference>
<comment type="caution">
    <text evidence="3">The sequence shown here is derived from an EMBL/GenBank/DDBJ whole genome shotgun (WGS) entry which is preliminary data.</text>
</comment>
<dbReference type="Proteomes" id="UP000298663">
    <property type="component" value="Unassembled WGS sequence"/>
</dbReference>
<evidence type="ECO:0000256" key="1">
    <source>
        <dbReference type="SAM" id="Phobius"/>
    </source>
</evidence>
<evidence type="ECO:0000313" key="3">
    <source>
        <dbReference type="EMBL" id="TKR63483.1"/>
    </source>
</evidence>